<dbReference type="GO" id="GO:1904262">
    <property type="term" value="P:negative regulation of TORC1 signaling"/>
    <property type="evidence" value="ECO:0007669"/>
    <property type="project" value="TreeGrafter"/>
</dbReference>
<dbReference type="VEuPathDB" id="VectorBase:AALF017755"/>
<dbReference type="GO" id="GO:0032259">
    <property type="term" value="P:methylation"/>
    <property type="evidence" value="ECO:0007669"/>
    <property type="project" value="UniProtKB-KW"/>
</dbReference>
<keyword evidence="3 4" id="KW-0949">S-adenosyl-L-methionine</keyword>
<dbReference type="InterPro" id="IPR029063">
    <property type="entry name" value="SAM-dependent_MTases_sf"/>
</dbReference>
<dbReference type="PANTHER" id="PTHR21008:SF0">
    <property type="entry name" value="S-ADENOSYLMETHIONINE SENSOR UPSTREAM OF MTORC1"/>
    <property type="match status" value="1"/>
</dbReference>
<dbReference type="VEuPathDB" id="VectorBase:AALFPA_073048"/>
<proteinExistence type="evidence at transcript level"/>
<dbReference type="InterPro" id="IPR021867">
    <property type="entry name" value="Bmt2/SAMTOR"/>
</dbReference>
<dbReference type="GO" id="GO:0008168">
    <property type="term" value="F:methyltransferase activity"/>
    <property type="evidence" value="ECO:0007669"/>
    <property type="project" value="UniProtKB-UniRule"/>
</dbReference>
<sequence length="335" mass="38890">MASEEQLALSGLIKSVHQQLRDSAKGTPADQVWREHLQNKDLLRRYAEAMHTLATRYWDKTMEVSCKKDNSRIEWVVNSCREYFFRSRLLNFFREKDDKVMKALDENFNYQHHPYEISRVRLLDVGSCYNPFSEFADFEVTAIDIAPAHESVKYCDFLEVPLGQSLTTDPTSSSIDSLPLGYFDAVAFCLLLEYMPSSDQRLLCCQKAYDVLKPEGILLVITPDSRHQGANAKLMKNWRFTLGLMGFTRIKIEKLEHVTCMVFRKSIFKEVSERWCRIHKEDYMTAVLNIPQDFNNDTMSNADDVQGEHVEKSVEDMVEIREMFGGLPFVDDEMN</sequence>
<name>A0A023ER52_AEDAL</name>
<evidence type="ECO:0000256" key="1">
    <source>
        <dbReference type="ARBA" id="ARBA00022603"/>
    </source>
</evidence>
<dbReference type="HAMAP" id="MF_03044">
    <property type="entry name" value="BMT2"/>
    <property type="match status" value="1"/>
</dbReference>
<dbReference type="EC" id="2.1.1.-" evidence="4"/>
<evidence type="ECO:0000256" key="4">
    <source>
        <dbReference type="HAMAP-Rule" id="MF_03044"/>
    </source>
</evidence>
<organism evidence="5">
    <name type="scientific">Aedes albopictus</name>
    <name type="common">Asian tiger mosquito</name>
    <name type="synonym">Stegomyia albopicta</name>
    <dbReference type="NCBI Taxonomy" id="7160"/>
    <lineage>
        <taxon>Eukaryota</taxon>
        <taxon>Metazoa</taxon>
        <taxon>Ecdysozoa</taxon>
        <taxon>Arthropoda</taxon>
        <taxon>Hexapoda</taxon>
        <taxon>Insecta</taxon>
        <taxon>Pterygota</taxon>
        <taxon>Neoptera</taxon>
        <taxon>Endopterygota</taxon>
        <taxon>Diptera</taxon>
        <taxon>Nematocera</taxon>
        <taxon>Culicoidea</taxon>
        <taxon>Culicidae</taxon>
        <taxon>Culicinae</taxon>
        <taxon>Aedini</taxon>
        <taxon>Aedes</taxon>
        <taxon>Stegomyia</taxon>
    </lineage>
</organism>
<dbReference type="PANTHER" id="PTHR21008">
    <property type="entry name" value="S-ADENOSYLMETHIONINE SENSOR UPSTREAM OF MTORC1-RELATED"/>
    <property type="match status" value="1"/>
</dbReference>
<evidence type="ECO:0000256" key="2">
    <source>
        <dbReference type="ARBA" id="ARBA00022679"/>
    </source>
</evidence>
<evidence type="ECO:0000313" key="5">
    <source>
        <dbReference type="EMBL" id="JAC11126.1"/>
    </source>
</evidence>
<feature type="binding site" evidence="4">
    <location>
        <position position="144"/>
    </location>
    <ligand>
        <name>S-adenosyl-L-methionine</name>
        <dbReference type="ChEBI" id="CHEBI:59789"/>
    </ligand>
</feature>
<dbReference type="VEuPathDB" id="VectorBase:AALC636_009299"/>
<keyword evidence="1 4" id="KW-0489">Methyltransferase</keyword>
<accession>A0A023ER52</accession>
<dbReference type="AlphaFoldDB" id="A0A023ER52"/>
<feature type="binding site" evidence="4">
    <location>
        <position position="126"/>
    </location>
    <ligand>
        <name>S-adenosyl-L-methionine</name>
        <dbReference type="ChEBI" id="CHEBI:59789"/>
    </ligand>
</feature>
<comment type="function">
    <text evidence="4">S-adenosyl-L-methionine-binding protein that acts as an inhibitor of mTORC1 signaling. Acts as a sensor of S-adenosyl-L-methionine to signal methionine sufficiency to mTORC1. Probably also acts as a S-adenosyl-L-methionine-dependent methyltransferase.</text>
</comment>
<comment type="similarity">
    <text evidence="4">Belongs to the BMT2 family.</text>
</comment>
<dbReference type="Pfam" id="PF11968">
    <property type="entry name" value="Bmt2"/>
    <property type="match status" value="1"/>
</dbReference>
<dbReference type="SUPFAM" id="SSF53335">
    <property type="entry name" value="S-adenosyl-L-methionine-dependent methyltransferases"/>
    <property type="match status" value="1"/>
</dbReference>
<reference evidence="5" key="1">
    <citation type="journal article" date="2014" name="PLoS Negl. Trop. Dis.">
        <title>Identification and characterization of seminal fluid proteins in the Asian tiger mosquito, Aedes albopictus.</title>
        <authorList>
            <person name="Boes K.E."/>
            <person name="Ribeiro J.M."/>
            <person name="Wong A."/>
            <person name="Harrington L.C."/>
            <person name="Wolfner M.F."/>
            <person name="Sirot L.K."/>
        </authorList>
    </citation>
    <scope>NUCLEOTIDE SEQUENCE</scope>
    <source>
        <tissue evidence="5">Reproductive organs</tissue>
    </source>
</reference>
<keyword evidence="2 4" id="KW-0808">Transferase</keyword>
<protein>
    <recommendedName>
        <fullName evidence="4">S-adenosylmethionine sensor upstream of mTORC1</fullName>
    </recommendedName>
    <alternativeName>
        <fullName evidence="4">Probable methyltransferase BMT2 homolog</fullName>
        <ecNumber evidence="4">2.1.1.-</ecNumber>
    </alternativeName>
</protein>
<dbReference type="CDD" id="cd02440">
    <property type="entry name" value="AdoMet_MTases"/>
    <property type="match status" value="1"/>
</dbReference>
<dbReference type="EMBL" id="GAPW01002472">
    <property type="protein sequence ID" value="JAC11126.1"/>
    <property type="molecule type" value="mRNA"/>
</dbReference>
<evidence type="ECO:0000256" key="3">
    <source>
        <dbReference type="ARBA" id="ARBA00022691"/>
    </source>
</evidence>
<dbReference type="Gene3D" id="3.40.50.150">
    <property type="entry name" value="Vaccinia Virus protein VP39"/>
    <property type="match status" value="1"/>
</dbReference>